<accession>A0A0U1PZ79</accession>
<sequence>MTPFAFVFPGQGSQSVGMLDGWGDHPAVALALQEASDALGEDLGQLIRQGPKDALALTTNTQPVMLVAGVAAWLVWKAEGGRDPALLAGHSLGEYSALVAAGVLTLAQAAPLVRLRAAAMQEAVPVGTGAMAAVLGLPAQQVRDICQQVMQTLQQSGGQEVAEAVNFNDPGQTVIAGTKAGIEAAAEQLKAAGAKRVLPLPVSAPFHSSLMKPAADKLREALEATPLQAPAIPVIHNIDVDVATTAQAIRDALYRQAFGPVRWVETVQAMQQRGMRHILECGPGKVLTGMVKRIAPELEGPSIYDLPSLQAAKEFLS</sequence>
<keyword evidence="10" id="KW-1185">Reference proteome</keyword>
<comment type="caution">
    <text evidence="9">The sequence shown here is derived from an EMBL/GenBank/DDBJ whole genome shotgun (WGS) entry which is preliminary data.</text>
</comment>
<dbReference type="PIRSF" id="PIRSF000446">
    <property type="entry name" value="Mct"/>
    <property type="match status" value="1"/>
</dbReference>
<dbReference type="InterPro" id="IPR001227">
    <property type="entry name" value="Ac_transferase_dom_sf"/>
</dbReference>
<evidence type="ECO:0000259" key="8">
    <source>
        <dbReference type="SMART" id="SM00827"/>
    </source>
</evidence>
<evidence type="ECO:0000256" key="4">
    <source>
        <dbReference type="ARBA" id="ARBA00023315"/>
    </source>
</evidence>
<dbReference type="STRING" id="1610491.AAV94_09185"/>
<dbReference type="Pfam" id="PF00698">
    <property type="entry name" value="Acyl_transf_1"/>
    <property type="match status" value="1"/>
</dbReference>
<evidence type="ECO:0000313" key="9">
    <source>
        <dbReference type="EMBL" id="KKW67786.1"/>
    </source>
</evidence>
<dbReference type="InterPro" id="IPR016035">
    <property type="entry name" value="Acyl_Trfase/lysoPLipase"/>
</dbReference>
<dbReference type="GO" id="GO:0006633">
    <property type="term" value="P:fatty acid biosynthetic process"/>
    <property type="evidence" value="ECO:0007669"/>
    <property type="project" value="TreeGrafter"/>
</dbReference>
<evidence type="ECO:0000256" key="7">
    <source>
        <dbReference type="PIRSR" id="PIRSR000446-1"/>
    </source>
</evidence>
<evidence type="ECO:0000256" key="5">
    <source>
        <dbReference type="ARBA" id="ARBA00048462"/>
    </source>
</evidence>
<name>A0A0U1PZ79_9BURK</name>
<evidence type="ECO:0000256" key="3">
    <source>
        <dbReference type="ARBA" id="ARBA00022679"/>
    </source>
</evidence>
<dbReference type="OrthoDB" id="9808564at2"/>
<dbReference type="GO" id="GO:0005829">
    <property type="term" value="C:cytosol"/>
    <property type="evidence" value="ECO:0007669"/>
    <property type="project" value="TreeGrafter"/>
</dbReference>
<evidence type="ECO:0000313" key="10">
    <source>
        <dbReference type="Proteomes" id="UP000050580"/>
    </source>
</evidence>
<feature type="active site" evidence="7">
    <location>
        <position position="207"/>
    </location>
</feature>
<protein>
    <recommendedName>
        <fullName evidence="2 6">Malonyl CoA-acyl carrier protein transacylase</fullName>
        <ecNumber evidence="1 6">2.3.1.39</ecNumber>
    </recommendedName>
</protein>
<dbReference type="PANTHER" id="PTHR42681">
    <property type="entry name" value="MALONYL-COA-ACYL CARRIER PROTEIN TRANSACYLASE, MITOCHONDRIAL"/>
    <property type="match status" value="1"/>
</dbReference>
<dbReference type="FunFam" id="3.30.70.250:FF:000001">
    <property type="entry name" value="Malonyl CoA-acyl carrier protein transacylase"/>
    <property type="match status" value="1"/>
</dbReference>
<dbReference type="InterPro" id="IPR014043">
    <property type="entry name" value="Acyl_transferase_dom"/>
</dbReference>
<organism evidence="9 10">
    <name type="scientific">Lampropedia cohaerens</name>
    <dbReference type="NCBI Taxonomy" id="1610491"/>
    <lineage>
        <taxon>Bacteria</taxon>
        <taxon>Pseudomonadati</taxon>
        <taxon>Pseudomonadota</taxon>
        <taxon>Betaproteobacteria</taxon>
        <taxon>Burkholderiales</taxon>
        <taxon>Comamonadaceae</taxon>
        <taxon>Lampropedia</taxon>
    </lineage>
</organism>
<gene>
    <name evidence="9" type="ORF">AAV94_09185</name>
</gene>
<dbReference type="EMBL" id="LBNQ01000025">
    <property type="protein sequence ID" value="KKW67786.1"/>
    <property type="molecule type" value="Genomic_DNA"/>
</dbReference>
<dbReference type="PANTHER" id="PTHR42681:SF1">
    <property type="entry name" value="MALONYL-COA-ACYL CARRIER PROTEIN TRANSACYLASE, MITOCHONDRIAL"/>
    <property type="match status" value="1"/>
</dbReference>
<dbReference type="PATRIC" id="fig|1610491.3.peg.1955"/>
<dbReference type="InterPro" id="IPR050858">
    <property type="entry name" value="Mal-CoA-ACP_Trans/PKS_FabD"/>
</dbReference>
<comment type="similarity">
    <text evidence="6">Belongs to the fabD family.</text>
</comment>
<evidence type="ECO:0000256" key="2">
    <source>
        <dbReference type="ARBA" id="ARBA00018953"/>
    </source>
</evidence>
<feature type="active site" evidence="7">
    <location>
        <position position="91"/>
    </location>
</feature>
<dbReference type="InterPro" id="IPR024925">
    <property type="entry name" value="Malonyl_CoA-ACP_transAc"/>
</dbReference>
<keyword evidence="3 6" id="KW-0808">Transferase</keyword>
<dbReference type="InterPro" id="IPR004410">
    <property type="entry name" value="Malonyl_CoA-ACP_transAc_FabD"/>
</dbReference>
<dbReference type="SUPFAM" id="SSF55048">
    <property type="entry name" value="Probable ACP-binding domain of malonyl-CoA ACP transacylase"/>
    <property type="match status" value="1"/>
</dbReference>
<dbReference type="RefSeq" id="WP_046742074.1">
    <property type="nucleotide sequence ID" value="NZ_LBNQ01000025.1"/>
</dbReference>
<dbReference type="SMART" id="SM00827">
    <property type="entry name" value="PKS_AT"/>
    <property type="match status" value="1"/>
</dbReference>
<dbReference type="AlphaFoldDB" id="A0A0U1PZ79"/>
<proteinExistence type="inferred from homology"/>
<comment type="catalytic activity">
    <reaction evidence="5 6">
        <text>holo-[ACP] + malonyl-CoA = malonyl-[ACP] + CoA</text>
        <dbReference type="Rhea" id="RHEA:41792"/>
        <dbReference type="Rhea" id="RHEA-COMP:9623"/>
        <dbReference type="Rhea" id="RHEA-COMP:9685"/>
        <dbReference type="ChEBI" id="CHEBI:57287"/>
        <dbReference type="ChEBI" id="CHEBI:57384"/>
        <dbReference type="ChEBI" id="CHEBI:64479"/>
        <dbReference type="ChEBI" id="CHEBI:78449"/>
        <dbReference type="EC" id="2.3.1.39"/>
    </reaction>
</comment>
<dbReference type="EC" id="2.3.1.39" evidence="1 6"/>
<dbReference type="NCBIfam" id="TIGR00128">
    <property type="entry name" value="fabD"/>
    <property type="match status" value="1"/>
</dbReference>
<dbReference type="Proteomes" id="UP000050580">
    <property type="component" value="Unassembled WGS sequence"/>
</dbReference>
<dbReference type="GO" id="GO:0004314">
    <property type="term" value="F:[acyl-carrier-protein] S-malonyltransferase activity"/>
    <property type="evidence" value="ECO:0007669"/>
    <property type="project" value="UniProtKB-EC"/>
</dbReference>
<dbReference type="Gene3D" id="3.30.70.250">
    <property type="entry name" value="Malonyl-CoA ACP transacylase, ACP-binding"/>
    <property type="match status" value="1"/>
</dbReference>
<feature type="domain" description="Malonyl-CoA:ACP transacylase (MAT)" evidence="8">
    <location>
        <begin position="7"/>
        <end position="313"/>
    </location>
</feature>
<dbReference type="SUPFAM" id="SSF52151">
    <property type="entry name" value="FabD/lysophospholipase-like"/>
    <property type="match status" value="1"/>
</dbReference>
<dbReference type="Gene3D" id="3.40.366.10">
    <property type="entry name" value="Malonyl-Coenzyme A Acyl Carrier Protein, domain 2"/>
    <property type="match status" value="1"/>
</dbReference>
<reference evidence="9 10" key="1">
    <citation type="submission" date="2015-05" db="EMBL/GenBank/DDBJ databases">
        <title>Draft genome sequence of Lampropedia sp. CT6, isolated from the microbial mat of a hot water spring, located at Manikaran, India.</title>
        <authorList>
            <person name="Tripathi C."/>
            <person name="Rani P."/>
            <person name="Mahato N.K."/>
            <person name="Lal R."/>
        </authorList>
    </citation>
    <scope>NUCLEOTIDE SEQUENCE [LARGE SCALE GENOMIC DNA]</scope>
    <source>
        <strain evidence="9 10">CT6</strain>
    </source>
</reference>
<evidence type="ECO:0000256" key="6">
    <source>
        <dbReference type="PIRNR" id="PIRNR000446"/>
    </source>
</evidence>
<keyword evidence="4 6" id="KW-0012">Acyltransferase</keyword>
<dbReference type="InterPro" id="IPR016036">
    <property type="entry name" value="Malonyl_transacylase_ACP-bd"/>
</dbReference>
<evidence type="ECO:0000256" key="1">
    <source>
        <dbReference type="ARBA" id="ARBA00013258"/>
    </source>
</evidence>